<accession>G2QQ04</accession>
<reference evidence="3 4" key="1">
    <citation type="journal article" date="2011" name="Nat. Biotechnol.">
        <title>Comparative genomic analysis of the thermophilic biomass-degrading fungi Myceliophthora thermophila and Thielavia terrestris.</title>
        <authorList>
            <person name="Berka R.M."/>
            <person name="Grigoriev I.V."/>
            <person name="Otillar R."/>
            <person name="Salamov A."/>
            <person name="Grimwood J."/>
            <person name="Reid I."/>
            <person name="Ishmael N."/>
            <person name="John T."/>
            <person name="Darmond C."/>
            <person name="Moisan M.-C."/>
            <person name="Henrissat B."/>
            <person name="Coutinho P.M."/>
            <person name="Lombard V."/>
            <person name="Natvig D.O."/>
            <person name="Lindquist E."/>
            <person name="Schmutz J."/>
            <person name="Lucas S."/>
            <person name="Harris P."/>
            <person name="Powlowski J."/>
            <person name="Bellemare A."/>
            <person name="Taylor D."/>
            <person name="Butler G."/>
            <person name="de Vries R.P."/>
            <person name="Allijn I.E."/>
            <person name="van den Brink J."/>
            <person name="Ushinsky S."/>
            <person name="Storms R."/>
            <person name="Powell A.J."/>
            <person name="Paulsen I.T."/>
            <person name="Elbourne L.D.H."/>
            <person name="Baker S.E."/>
            <person name="Magnuson J."/>
            <person name="LaBoissiere S."/>
            <person name="Clutterbuck A.J."/>
            <person name="Martinez D."/>
            <person name="Wogulis M."/>
            <person name="de Leon A.L."/>
            <person name="Rey M.W."/>
            <person name="Tsang A."/>
        </authorList>
    </citation>
    <scope>NUCLEOTIDE SEQUENCE [LARGE SCALE GENOMIC DNA]</scope>
    <source>
        <strain evidence="4">ATCC 42464 / BCRC 31852 / DSM 1799</strain>
    </source>
</reference>
<feature type="compositionally biased region" description="Acidic residues" evidence="1">
    <location>
        <begin position="1"/>
        <end position="12"/>
    </location>
</feature>
<dbReference type="SMART" id="SM00355">
    <property type="entry name" value="ZnF_C2H2"/>
    <property type="match status" value="2"/>
</dbReference>
<dbReference type="EMBL" id="CP003008">
    <property type="protein sequence ID" value="AEO61667.1"/>
    <property type="molecule type" value="Genomic_DNA"/>
</dbReference>
<dbReference type="HOGENOM" id="CLU_612494_0_0_1"/>
<sequence length="438" mass="48888">MPYDPDWDLEEGDGYKADTLQAEADHGSLSSGHASNGMGAVGEGDKQGQETSGHEDGPDNVKSEDGMEVELPDRDRHHFGNAQHDRHTTPRSRLPFPGAEAIARLPHVEVVLHSSPRRSSFTALEDEMMERIDGEMNLVTSDIVPDQRRHQERPPAKAQAVPPKTQTSAVPAPILTPQPKKRGRPVGWRLGYGSYTAMRSGLPPGSSTPRPKPQRPTSEQKARRRPGRKPAPTARETYLKLNPRFISFRCEWENCPAELQNLDTLLKHLLVVHGRPSSSASSSESGQPLPCKWSNCTAMPLPSRDSFAAHVETAHLIPYLWHAGDGPRNSTPTPPTTSTTTAAEPLPSYLFNERGEQVTPSIAGQQVENEEERKKRQARVNRVLLQRDQNAPEEPDYTPRELEMITELMSAKRARQEMFREYARRVYSSAEMAGWKPY</sequence>
<dbReference type="VEuPathDB" id="FungiDB:MYCTH_2121442"/>
<evidence type="ECO:0000313" key="4">
    <source>
        <dbReference type="Proteomes" id="UP000007322"/>
    </source>
</evidence>
<feature type="region of interest" description="Disordered" evidence="1">
    <location>
        <begin position="322"/>
        <end position="344"/>
    </location>
</feature>
<feature type="region of interest" description="Disordered" evidence="1">
    <location>
        <begin position="146"/>
        <end position="235"/>
    </location>
</feature>
<dbReference type="OrthoDB" id="5424797at2759"/>
<name>G2QQ04_THET4</name>
<dbReference type="GeneID" id="11507275"/>
<feature type="compositionally biased region" description="Polar residues" evidence="1">
    <location>
        <begin position="358"/>
        <end position="367"/>
    </location>
</feature>
<dbReference type="KEGG" id="mtm:MYCTH_2121442"/>
<dbReference type="Proteomes" id="UP000007322">
    <property type="component" value="Chromosome 7"/>
</dbReference>
<dbReference type="OMA" id="FPFLCEW"/>
<dbReference type="PROSITE" id="PS00028">
    <property type="entry name" value="ZINC_FINGER_C2H2_1"/>
    <property type="match status" value="1"/>
</dbReference>
<dbReference type="RefSeq" id="XP_003666912.1">
    <property type="nucleotide sequence ID" value="XM_003666864.1"/>
</dbReference>
<protein>
    <recommendedName>
        <fullName evidence="2">C2H2-type domain-containing protein</fullName>
    </recommendedName>
</protein>
<feature type="compositionally biased region" description="Basic and acidic residues" evidence="1">
    <location>
        <begin position="43"/>
        <end position="88"/>
    </location>
</feature>
<feature type="compositionally biased region" description="Basic and acidic residues" evidence="1">
    <location>
        <begin position="146"/>
        <end position="155"/>
    </location>
</feature>
<evidence type="ECO:0000256" key="1">
    <source>
        <dbReference type="SAM" id="MobiDB-lite"/>
    </source>
</evidence>
<gene>
    <name evidence="3" type="ORF">MYCTH_2121442</name>
</gene>
<organism evidence="3 4">
    <name type="scientific">Thermothelomyces thermophilus (strain ATCC 42464 / BCRC 31852 / DSM 1799)</name>
    <name type="common">Sporotrichum thermophile</name>
    <dbReference type="NCBI Taxonomy" id="573729"/>
    <lineage>
        <taxon>Eukaryota</taxon>
        <taxon>Fungi</taxon>
        <taxon>Dikarya</taxon>
        <taxon>Ascomycota</taxon>
        <taxon>Pezizomycotina</taxon>
        <taxon>Sordariomycetes</taxon>
        <taxon>Sordariomycetidae</taxon>
        <taxon>Sordariales</taxon>
        <taxon>Chaetomiaceae</taxon>
        <taxon>Thermothelomyces</taxon>
    </lineage>
</organism>
<dbReference type="InParanoid" id="G2QQ04"/>
<dbReference type="eggNOG" id="ENOG502S4ZA">
    <property type="taxonomic scope" value="Eukaryota"/>
</dbReference>
<feature type="region of interest" description="Disordered" evidence="1">
    <location>
        <begin position="1"/>
        <end position="98"/>
    </location>
</feature>
<evidence type="ECO:0000313" key="3">
    <source>
        <dbReference type="EMBL" id="AEO61667.1"/>
    </source>
</evidence>
<keyword evidence="4" id="KW-1185">Reference proteome</keyword>
<dbReference type="AlphaFoldDB" id="G2QQ04"/>
<dbReference type="InterPro" id="IPR013087">
    <property type="entry name" value="Znf_C2H2_type"/>
</dbReference>
<feature type="domain" description="C2H2-type" evidence="2">
    <location>
        <begin position="250"/>
        <end position="273"/>
    </location>
</feature>
<proteinExistence type="predicted"/>
<feature type="region of interest" description="Disordered" evidence="1">
    <location>
        <begin position="358"/>
        <end position="378"/>
    </location>
</feature>
<evidence type="ECO:0000259" key="2">
    <source>
        <dbReference type="PROSITE" id="PS00028"/>
    </source>
</evidence>
<feature type="compositionally biased region" description="Polar residues" evidence="1">
    <location>
        <begin position="205"/>
        <end position="219"/>
    </location>
</feature>